<organism evidence="1 2">
    <name type="scientific">Sporothrix bragantina</name>
    <dbReference type="NCBI Taxonomy" id="671064"/>
    <lineage>
        <taxon>Eukaryota</taxon>
        <taxon>Fungi</taxon>
        <taxon>Dikarya</taxon>
        <taxon>Ascomycota</taxon>
        <taxon>Pezizomycotina</taxon>
        <taxon>Sordariomycetes</taxon>
        <taxon>Sordariomycetidae</taxon>
        <taxon>Ophiostomatales</taxon>
        <taxon>Ophiostomataceae</taxon>
        <taxon>Sporothrix</taxon>
    </lineage>
</organism>
<protein>
    <submittedName>
        <fullName evidence="1">Uncharacterized protein</fullName>
    </submittedName>
</protein>
<evidence type="ECO:0000313" key="2">
    <source>
        <dbReference type="Proteomes" id="UP001642406"/>
    </source>
</evidence>
<gene>
    <name evidence="1" type="ORF">SBRCBS47491_009240</name>
</gene>
<dbReference type="EMBL" id="CAWUHC010000139">
    <property type="protein sequence ID" value="CAK7235284.1"/>
    <property type="molecule type" value="Genomic_DNA"/>
</dbReference>
<dbReference type="Proteomes" id="UP001642406">
    <property type="component" value="Unassembled WGS sequence"/>
</dbReference>
<reference evidence="1 2" key="1">
    <citation type="submission" date="2024-01" db="EMBL/GenBank/DDBJ databases">
        <authorList>
            <person name="Allen C."/>
            <person name="Tagirdzhanova G."/>
        </authorList>
    </citation>
    <scope>NUCLEOTIDE SEQUENCE [LARGE SCALE GENOMIC DNA]</scope>
</reference>
<proteinExistence type="predicted"/>
<sequence length="123" mass="13368">MSATPSTTYRLLTVNNAPARAKLLIGRVTANLADQYSIEHVGNCLSKDEVKDKVTELNPDIISLTIQCCASMWTPEESAEMHAIAREVKPEIKVHAIPQGLQVREGPDAIVAHLSEALPKLLA</sequence>
<evidence type="ECO:0000313" key="1">
    <source>
        <dbReference type="EMBL" id="CAK7235284.1"/>
    </source>
</evidence>
<comment type="caution">
    <text evidence="1">The sequence shown here is derived from an EMBL/GenBank/DDBJ whole genome shotgun (WGS) entry which is preliminary data.</text>
</comment>
<name>A0ABP0CT34_9PEZI</name>
<accession>A0ABP0CT34</accession>
<keyword evidence="2" id="KW-1185">Reference proteome</keyword>